<feature type="transmembrane region" description="Helical" evidence="2">
    <location>
        <begin position="53"/>
        <end position="69"/>
    </location>
</feature>
<accession>A0A557ZXT4</accession>
<evidence type="ECO:0000313" key="3">
    <source>
        <dbReference type="EMBL" id="TVT16829.1"/>
    </source>
</evidence>
<proteinExistence type="predicted"/>
<evidence type="ECO:0000313" key="4">
    <source>
        <dbReference type="Proteomes" id="UP000318578"/>
    </source>
</evidence>
<dbReference type="AlphaFoldDB" id="A0A557ZXT4"/>
<sequence length="84" mass="8829">MRRRTSTPPAAGSFWRRGEPSGGGRRGPVAYALTAALVFGGAAAGLWMSDQRVLGVLLPGLFVANLAVLKTMRLDTMTAAPTTR</sequence>
<keyword evidence="2" id="KW-0472">Membrane</keyword>
<evidence type="ECO:0000256" key="1">
    <source>
        <dbReference type="SAM" id="MobiDB-lite"/>
    </source>
</evidence>
<evidence type="ECO:0000256" key="2">
    <source>
        <dbReference type="SAM" id="Phobius"/>
    </source>
</evidence>
<gene>
    <name evidence="3" type="ORF">FNH06_33795</name>
</gene>
<keyword evidence="2" id="KW-0812">Transmembrane</keyword>
<protein>
    <submittedName>
        <fullName evidence="3">Uncharacterized protein</fullName>
    </submittedName>
</protein>
<name>A0A557ZXT4_9PSEU</name>
<dbReference type="RefSeq" id="WP_144644138.1">
    <property type="nucleotide sequence ID" value="NZ_BNAX01000004.1"/>
</dbReference>
<feature type="region of interest" description="Disordered" evidence="1">
    <location>
        <begin position="1"/>
        <end position="25"/>
    </location>
</feature>
<organism evidence="3 4">
    <name type="scientific">Amycolatopsis acidiphila</name>
    <dbReference type="NCBI Taxonomy" id="715473"/>
    <lineage>
        <taxon>Bacteria</taxon>
        <taxon>Bacillati</taxon>
        <taxon>Actinomycetota</taxon>
        <taxon>Actinomycetes</taxon>
        <taxon>Pseudonocardiales</taxon>
        <taxon>Pseudonocardiaceae</taxon>
        <taxon>Amycolatopsis</taxon>
    </lineage>
</organism>
<dbReference type="EMBL" id="VJZA01000095">
    <property type="protein sequence ID" value="TVT16829.1"/>
    <property type="molecule type" value="Genomic_DNA"/>
</dbReference>
<reference evidence="3 4" key="1">
    <citation type="submission" date="2019-07" db="EMBL/GenBank/DDBJ databases">
        <title>New species of Amycolatopsis and Streptomyces.</title>
        <authorList>
            <person name="Duangmal K."/>
            <person name="Teo W.F.A."/>
            <person name="Lipun K."/>
        </authorList>
    </citation>
    <scope>NUCLEOTIDE SEQUENCE [LARGE SCALE GENOMIC DNA]</scope>
    <source>
        <strain evidence="3 4">JCM 30562</strain>
    </source>
</reference>
<comment type="caution">
    <text evidence="3">The sequence shown here is derived from an EMBL/GenBank/DDBJ whole genome shotgun (WGS) entry which is preliminary data.</text>
</comment>
<dbReference type="Proteomes" id="UP000318578">
    <property type="component" value="Unassembled WGS sequence"/>
</dbReference>
<keyword evidence="4" id="KW-1185">Reference proteome</keyword>
<keyword evidence="2" id="KW-1133">Transmembrane helix</keyword>
<feature type="transmembrane region" description="Helical" evidence="2">
    <location>
        <begin position="29"/>
        <end position="47"/>
    </location>
</feature>